<dbReference type="InterPro" id="IPR029057">
    <property type="entry name" value="PRTase-like"/>
</dbReference>
<proteinExistence type="inferred from homology"/>
<dbReference type="EMBL" id="CACRYJ010000042">
    <property type="protein sequence ID" value="VZO37936.1"/>
    <property type="molecule type" value="Genomic_DNA"/>
</dbReference>
<dbReference type="PANTHER" id="PTHR47505:SF1">
    <property type="entry name" value="DNA UTILIZATION PROTEIN YHGH"/>
    <property type="match status" value="1"/>
</dbReference>
<comment type="similarity">
    <text evidence="1">Belongs to the ComF/GntX family.</text>
</comment>
<dbReference type="SUPFAM" id="SSF53271">
    <property type="entry name" value="PRTase-like"/>
    <property type="match status" value="1"/>
</dbReference>
<dbReference type="Proteomes" id="UP000419743">
    <property type="component" value="Unassembled WGS sequence"/>
</dbReference>
<comment type="caution">
    <text evidence="2">The sequence shown here is derived from an EMBL/GenBank/DDBJ whole genome shotgun (WGS) entry which is preliminary data.</text>
</comment>
<dbReference type="Gene3D" id="3.40.50.2020">
    <property type="match status" value="1"/>
</dbReference>
<accession>A0A7M4DL43</accession>
<evidence type="ECO:0000313" key="2">
    <source>
        <dbReference type="EMBL" id="VZO37936.1"/>
    </source>
</evidence>
<organism evidence="2 3">
    <name type="scientific">Occultella aeris</name>
    <dbReference type="NCBI Taxonomy" id="2761496"/>
    <lineage>
        <taxon>Bacteria</taxon>
        <taxon>Bacillati</taxon>
        <taxon>Actinomycetota</taxon>
        <taxon>Actinomycetes</taxon>
        <taxon>Micrococcales</taxon>
        <taxon>Ruaniaceae</taxon>
        <taxon>Occultella</taxon>
    </lineage>
</organism>
<reference evidence="2 3" key="1">
    <citation type="submission" date="2019-11" db="EMBL/GenBank/DDBJ databases">
        <authorList>
            <person name="Criscuolo A."/>
        </authorList>
    </citation>
    <scope>NUCLEOTIDE SEQUENCE [LARGE SCALE GENOMIC DNA]</scope>
    <source>
        <strain evidence="2">CIP111667</strain>
    </source>
</reference>
<evidence type="ECO:0000256" key="1">
    <source>
        <dbReference type="ARBA" id="ARBA00008007"/>
    </source>
</evidence>
<dbReference type="CDD" id="cd06223">
    <property type="entry name" value="PRTases_typeI"/>
    <property type="match status" value="1"/>
</dbReference>
<keyword evidence="2" id="KW-0328">Glycosyltransferase</keyword>
<sequence>MRCAGRVFSQVSVQVLRTVLTDVLGLVLPVECPGCGAHDTHLCADCRELLTAPPRRCEEDTVFLAARDVGGIGPADLGLPTWAVAPYASGSRRVVLAWKTGVRPDLAPELNRVGTAAGRRLAEHLIEAPGSGPILLVPAPSGWRRRLARRFVVGELADAVAVGLSTGLARHGRGRPVWVVDVLRRRGGSSHRLGAAARGRSSRAAVHLVADLPPGAPCMLVDDVVTTGATLAAARDALTMAGGQVLGAFALLATPRPGSTTWRADP</sequence>
<dbReference type="AlphaFoldDB" id="A0A7M4DL43"/>
<dbReference type="InterPro" id="IPR000836">
    <property type="entry name" value="PRTase_dom"/>
</dbReference>
<protein>
    <submittedName>
        <fullName evidence="2">Adenine phosphoribosyltransferase</fullName>
    </submittedName>
</protein>
<dbReference type="GO" id="GO:0016757">
    <property type="term" value="F:glycosyltransferase activity"/>
    <property type="evidence" value="ECO:0007669"/>
    <property type="project" value="UniProtKB-KW"/>
</dbReference>
<name>A0A7M4DL43_9MICO</name>
<keyword evidence="2" id="KW-0808">Transferase</keyword>
<dbReference type="InterPro" id="IPR051910">
    <property type="entry name" value="ComF/GntX_DNA_util-trans"/>
</dbReference>
<evidence type="ECO:0000313" key="3">
    <source>
        <dbReference type="Proteomes" id="UP000419743"/>
    </source>
</evidence>
<dbReference type="PANTHER" id="PTHR47505">
    <property type="entry name" value="DNA UTILIZATION PROTEIN YHGH"/>
    <property type="match status" value="1"/>
</dbReference>
<keyword evidence="3" id="KW-1185">Reference proteome</keyword>
<gene>
    <name evidence="2" type="ORF">HALOF300_02858</name>
</gene>